<dbReference type="EMBL" id="ML986498">
    <property type="protein sequence ID" value="KAF2275252.1"/>
    <property type="molecule type" value="Genomic_DNA"/>
</dbReference>
<keyword evidence="3" id="KW-1185">Reference proteome</keyword>
<dbReference type="GeneID" id="54551813"/>
<evidence type="ECO:0000256" key="1">
    <source>
        <dbReference type="SAM" id="Phobius"/>
    </source>
</evidence>
<dbReference type="AlphaFoldDB" id="A0A6A6JFQ7"/>
<feature type="transmembrane region" description="Helical" evidence="1">
    <location>
        <begin position="75"/>
        <end position="94"/>
    </location>
</feature>
<name>A0A6A6JFQ7_WESOR</name>
<reference evidence="2" key="1">
    <citation type="journal article" date="2020" name="Stud. Mycol.">
        <title>101 Dothideomycetes genomes: a test case for predicting lifestyles and emergence of pathogens.</title>
        <authorList>
            <person name="Haridas S."/>
            <person name="Albert R."/>
            <person name="Binder M."/>
            <person name="Bloem J."/>
            <person name="Labutti K."/>
            <person name="Salamov A."/>
            <person name="Andreopoulos B."/>
            <person name="Baker S."/>
            <person name="Barry K."/>
            <person name="Bills G."/>
            <person name="Bluhm B."/>
            <person name="Cannon C."/>
            <person name="Castanera R."/>
            <person name="Culley D."/>
            <person name="Daum C."/>
            <person name="Ezra D."/>
            <person name="Gonzalez J."/>
            <person name="Henrissat B."/>
            <person name="Kuo A."/>
            <person name="Liang C."/>
            <person name="Lipzen A."/>
            <person name="Lutzoni F."/>
            <person name="Magnuson J."/>
            <person name="Mondo S."/>
            <person name="Nolan M."/>
            <person name="Ohm R."/>
            <person name="Pangilinan J."/>
            <person name="Park H.-J."/>
            <person name="Ramirez L."/>
            <person name="Alfaro M."/>
            <person name="Sun H."/>
            <person name="Tritt A."/>
            <person name="Yoshinaga Y."/>
            <person name="Zwiers L.-H."/>
            <person name="Turgeon B."/>
            <person name="Goodwin S."/>
            <person name="Spatafora J."/>
            <person name="Crous P."/>
            <person name="Grigoriev I."/>
        </authorList>
    </citation>
    <scope>NUCLEOTIDE SEQUENCE</scope>
    <source>
        <strain evidence="2">CBS 379.55</strain>
    </source>
</reference>
<accession>A0A6A6JFQ7</accession>
<dbReference type="OrthoDB" id="3746964at2759"/>
<evidence type="ECO:0000313" key="3">
    <source>
        <dbReference type="Proteomes" id="UP000800097"/>
    </source>
</evidence>
<dbReference type="Proteomes" id="UP000800097">
    <property type="component" value="Unassembled WGS sequence"/>
</dbReference>
<organism evidence="2 3">
    <name type="scientific">Westerdykella ornata</name>
    <dbReference type="NCBI Taxonomy" id="318751"/>
    <lineage>
        <taxon>Eukaryota</taxon>
        <taxon>Fungi</taxon>
        <taxon>Dikarya</taxon>
        <taxon>Ascomycota</taxon>
        <taxon>Pezizomycotina</taxon>
        <taxon>Dothideomycetes</taxon>
        <taxon>Pleosporomycetidae</taxon>
        <taxon>Pleosporales</taxon>
        <taxon>Sporormiaceae</taxon>
        <taxon>Westerdykella</taxon>
    </lineage>
</organism>
<dbReference type="RefSeq" id="XP_033652791.1">
    <property type="nucleotide sequence ID" value="XM_033798638.1"/>
</dbReference>
<keyword evidence="1" id="KW-0472">Membrane</keyword>
<feature type="transmembrane region" description="Helical" evidence="1">
    <location>
        <begin position="114"/>
        <end position="135"/>
    </location>
</feature>
<feature type="transmembrane region" description="Helical" evidence="1">
    <location>
        <begin position="230"/>
        <end position="252"/>
    </location>
</feature>
<evidence type="ECO:0000313" key="2">
    <source>
        <dbReference type="EMBL" id="KAF2275252.1"/>
    </source>
</evidence>
<keyword evidence="1" id="KW-1133">Transmembrane helix</keyword>
<gene>
    <name evidence="2" type="ORF">EI97DRAFT_434476</name>
</gene>
<protein>
    <submittedName>
        <fullName evidence="2">Uncharacterized protein</fullName>
    </submittedName>
</protein>
<proteinExistence type="predicted"/>
<keyword evidence="1" id="KW-0812">Transmembrane</keyword>
<sequence>MASLMLYRLVLQWSLVPTVLLFILSLACAGLTTFYWVAGDRMITRGIVLGASTARFMNLDWTATIVDYVSSSTDAAIISACLGGLAAVITFMAWSKLRSENIDTDYELPRRRLWVGLSLVVLSASFGSALASFILHFSRKGPDEYGCTTTLSGSDPSRTDRWIMCTREMAYCRALPMLKKFVEDTATAVQNSAADVRAETGVDVNVSNDLRIEGMGLVPHVCRMAQAVKWLQLLFMGLAATIAVLILTQSVLRRKTRFERVGIKKGKNVAEGSVEPDVRHVLGETWKVGECARHNLRLGTGRGLVRSNHRFA</sequence>